<dbReference type="SUPFAM" id="SSF144000">
    <property type="entry name" value="Oxysterol-binding protein-like"/>
    <property type="match status" value="1"/>
</dbReference>
<keyword evidence="3" id="KW-0445">Lipid transport</keyword>
<reference evidence="6 7" key="2">
    <citation type="journal article" date="2017" name="Front. Plant Sci.">
        <title>Gene Classification and Mining of Molecular Markers Useful in Red Clover (Trifolium pratense) Breeding.</title>
        <authorList>
            <person name="Istvanek J."/>
            <person name="Dluhosova J."/>
            <person name="Dluhos P."/>
            <person name="Patkova L."/>
            <person name="Nedelnik J."/>
            <person name="Repkova J."/>
        </authorList>
    </citation>
    <scope>NUCLEOTIDE SEQUENCE [LARGE SCALE GENOMIC DNA]</scope>
    <source>
        <strain evidence="7">cv. Tatra</strain>
        <tissue evidence="6">Young leaves</tissue>
    </source>
</reference>
<comment type="similarity">
    <text evidence="2">Belongs to the OSBP family.</text>
</comment>
<dbReference type="FunFam" id="2.40.160.120:FF:000011">
    <property type="entry name" value="Oxysterol-binding protein-related protein 4C"/>
    <property type="match status" value="1"/>
</dbReference>
<dbReference type="STRING" id="57577.A0A2K3NK68"/>
<dbReference type="AlphaFoldDB" id="A0A2K3NK68"/>
<dbReference type="InterPro" id="IPR000648">
    <property type="entry name" value="Oxysterol-bd"/>
</dbReference>
<keyword evidence="5" id="KW-0175">Coiled coil</keyword>
<evidence type="ECO:0000256" key="1">
    <source>
        <dbReference type="ARBA" id="ARBA00003361"/>
    </source>
</evidence>
<dbReference type="PANTHER" id="PTHR10972:SF102">
    <property type="entry name" value="OXYSTEROL-BINDING PROTEIN"/>
    <property type="match status" value="1"/>
</dbReference>
<dbReference type="EMBL" id="ASHM01022629">
    <property type="protein sequence ID" value="PNY03438.1"/>
    <property type="molecule type" value="Genomic_DNA"/>
</dbReference>
<gene>
    <name evidence="6" type="ORF">L195_g026770</name>
</gene>
<dbReference type="InterPro" id="IPR037239">
    <property type="entry name" value="OSBP_sf"/>
</dbReference>
<dbReference type="Proteomes" id="UP000236291">
    <property type="component" value="Unassembled WGS sequence"/>
</dbReference>
<dbReference type="Gene3D" id="3.30.70.3490">
    <property type="match status" value="1"/>
</dbReference>
<keyword evidence="4" id="KW-0446">Lipid-binding</keyword>
<evidence type="ECO:0000256" key="5">
    <source>
        <dbReference type="SAM" id="Coils"/>
    </source>
</evidence>
<feature type="non-terminal residue" evidence="6">
    <location>
        <position position="1"/>
    </location>
</feature>
<feature type="coiled-coil region" evidence="5">
    <location>
        <begin position="237"/>
        <end position="264"/>
    </location>
</feature>
<evidence type="ECO:0000313" key="7">
    <source>
        <dbReference type="Proteomes" id="UP000236291"/>
    </source>
</evidence>
<name>A0A2K3NK68_TRIPR</name>
<dbReference type="Gene3D" id="2.40.160.120">
    <property type="match status" value="1"/>
</dbReference>
<evidence type="ECO:0000313" key="6">
    <source>
        <dbReference type="EMBL" id="PNY03438.1"/>
    </source>
</evidence>
<evidence type="ECO:0000256" key="4">
    <source>
        <dbReference type="ARBA" id="ARBA00023121"/>
    </source>
</evidence>
<comment type="function">
    <text evidence="1">May be involved in the transport of sterols.</text>
</comment>
<sequence length="297" mass="33661">VSHHPPVTALHATDDKENIEMIWCQQPVPKFYGTSVEAQVHGKRQLKLLNHGETYEMNSPNLLFKILPVPGANWVGTVNIRCLETGLVAELSYKSSHSFLGLGGNHNVIKGKIFDSSSCMVLYEVDGHWDRFQGLGCSPIKAVRELGSERRKTFSPYPVGALELREPFPSMRGSGRTRLWTVKLKDRKNGKVRVIYDATEVISELQPPILKDEESVWPTESIHIWSELSQSIVNKDWEKAKEAKQVVEERQRELKKEREAKGENWIPKHFVVSYNKEVGWNCSPIHNCVSAAPIIAL</sequence>
<evidence type="ECO:0000256" key="3">
    <source>
        <dbReference type="ARBA" id="ARBA00023055"/>
    </source>
</evidence>
<organism evidence="6 7">
    <name type="scientific">Trifolium pratense</name>
    <name type="common">Red clover</name>
    <dbReference type="NCBI Taxonomy" id="57577"/>
    <lineage>
        <taxon>Eukaryota</taxon>
        <taxon>Viridiplantae</taxon>
        <taxon>Streptophyta</taxon>
        <taxon>Embryophyta</taxon>
        <taxon>Tracheophyta</taxon>
        <taxon>Spermatophyta</taxon>
        <taxon>Magnoliopsida</taxon>
        <taxon>eudicotyledons</taxon>
        <taxon>Gunneridae</taxon>
        <taxon>Pentapetalae</taxon>
        <taxon>rosids</taxon>
        <taxon>fabids</taxon>
        <taxon>Fabales</taxon>
        <taxon>Fabaceae</taxon>
        <taxon>Papilionoideae</taxon>
        <taxon>50 kb inversion clade</taxon>
        <taxon>NPAAA clade</taxon>
        <taxon>Hologalegina</taxon>
        <taxon>IRL clade</taxon>
        <taxon>Trifolieae</taxon>
        <taxon>Trifolium</taxon>
    </lineage>
</organism>
<dbReference type="Pfam" id="PF01237">
    <property type="entry name" value="Oxysterol_BP"/>
    <property type="match status" value="1"/>
</dbReference>
<keyword evidence="3" id="KW-0813">Transport</keyword>
<reference evidence="6 7" key="1">
    <citation type="journal article" date="2014" name="Am. J. Bot.">
        <title>Genome assembly and annotation for red clover (Trifolium pratense; Fabaceae).</title>
        <authorList>
            <person name="Istvanek J."/>
            <person name="Jaros M."/>
            <person name="Krenek A."/>
            <person name="Repkova J."/>
        </authorList>
    </citation>
    <scope>NUCLEOTIDE SEQUENCE [LARGE SCALE GENOMIC DNA]</scope>
    <source>
        <strain evidence="7">cv. Tatra</strain>
        <tissue evidence="6">Young leaves</tissue>
    </source>
</reference>
<dbReference type="FunFam" id="3.30.70.3490:FF:000007">
    <property type="entry name" value="Oxysterol-binding protein-related protein 4B"/>
    <property type="match status" value="1"/>
</dbReference>
<accession>A0A2K3NK68</accession>
<dbReference type="GO" id="GO:0005829">
    <property type="term" value="C:cytosol"/>
    <property type="evidence" value="ECO:0007669"/>
    <property type="project" value="TreeGrafter"/>
</dbReference>
<protein>
    <submittedName>
        <fullName evidence="6">Oxysterol-binding protein</fullName>
    </submittedName>
</protein>
<dbReference type="GO" id="GO:0016020">
    <property type="term" value="C:membrane"/>
    <property type="evidence" value="ECO:0007669"/>
    <property type="project" value="TreeGrafter"/>
</dbReference>
<dbReference type="GO" id="GO:0032934">
    <property type="term" value="F:sterol binding"/>
    <property type="evidence" value="ECO:0007669"/>
    <property type="project" value="TreeGrafter"/>
</dbReference>
<dbReference type="PANTHER" id="PTHR10972">
    <property type="entry name" value="OXYSTEROL-BINDING PROTEIN-RELATED"/>
    <property type="match status" value="1"/>
</dbReference>
<dbReference type="GO" id="GO:0006869">
    <property type="term" value="P:lipid transport"/>
    <property type="evidence" value="ECO:0007669"/>
    <property type="project" value="UniProtKB-KW"/>
</dbReference>
<comment type="caution">
    <text evidence="6">The sequence shown here is derived from an EMBL/GenBank/DDBJ whole genome shotgun (WGS) entry which is preliminary data.</text>
</comment>
<dbReference type="ExpressionAtlas" id="A0A2K3NK68">
    <property type="expression patterns" value="baseline"/>
</dbReference>
<proteinExistence type="inferred from homology"/>
<evidence type="ECO:0000256" key="2">
    <source>
        <dbReference type="ARBA" id="ARBA00008842"/>
    </source>
</evidence>